<dbReference type="Proteomes" id="UP000245959">
    <property type="component" value="Unassembled WGS sequence"/>
</dbReference>
<organism evidence="3 4">
    <name type="scientific">Victivallis vadensis</name>
    <dbReference type="NCBI Taxonomy" id="172901"/>
    <lineage>
        <taxon>Bacteria</taxon>
        <taxon>Pseudomonadati</taxon>
        <taxon>Lentisphaerota</taxon>
        <taxon>Lentisphaeria</taxon>
        <taxon>Victivallales</taxon>
        <taxon>Victivallaceae</taxon>
        <taxon>Victivallis</taxon>
    </lineage>
</organism>
<dbReference type="OrthoDB" id="5416466at2"/>
<accession>A0A2U1BBL4</accession>
<gene>
    <name evidence="3" type="ORF">C8D82_101248</name>
</gene>
<dbReference type="GeneID" id="78293775"/>
<sequence>MKPKHLIILICIAVVLGIIYMAQQGKRKDAAGTAGSRELVPADFSSDNLAAVKLERGGKTVTLKQTGNGWAVEERYGYPADTAKLRELFVKLCDARIAQTLSLIPTQLEELSLTPEKATVMTLTDKNVKLLQRFVFGSEHGNRPDSAAPYGMGGGSGRYLQLADGRNVVVPERFGEVDASLTDWLNRDFFQVSDLKRAELRRNGKSEWVLTFKDGKPVLSGGIPADKELDETKASALKSAYSWIRFSDVADPKAAPGTTGMDKAPELLLTDGDDLVYTVRPGAGADDNYFLRVSVAWKGEAKRTVPAGEKPEDKKRLDAEFAQTVKERQEKAAKLDKALSPWTYQVEKSVFDVSAGTRDGFLKAKAKTEAPPATDPK</sequence>
<dbReference type="Pfam" id="PF14238">
    <property type="entry name" value="DUF4340"/>
    <property type="match status" value="1"/>
</dbReference>
<feature type="transmembrane region" description="Helical" evidence="1">
    <location>
        <begin position="6"/>
        <end position="22"/>
    </location>
</feature>
<dbReference type="InterPro" id="IPR025641">
    <property type="entry name" value="DUF4340"/>
</dbReference>
<protein>
    <submittedName>
        <fullName evidence="3">Uncharacterized protein DUF4340</fullName>
    </submittedName>
</protein>
<comment type="caution">
    <text evidence="3">The sequence shown here is derived from an EMBL/GenBank/DDBJ whole genome shotgun (WGS) entry which is preliminary data.</text>
</comment>
<dbReference type="EMBL" id="QEKH01000001">
    <property type="protein sequence ID" value="PVY46048.1"/>
    <property type="molecule type" value="Genomic_DNA"/>
</dbReference>
<feature type="domain" description="DUF4340" evidence="2">
    <location>
        <begin position="70"/>
        <end position="263"/>
    </location>
</feature>
<keyword evidence="1" id="KW-0812">Transmembrane</keyword>
<name>A0A2U1BBL4_9BACT</name>
<evidence type="ECO:0000256" key="1">
    <source>
        <dbReference type="SAM" id="Phobius"/>
    </source>
</evidence>
<evidence type="ECO:0000259" key="2">
    <source>
        <dbReference type="Pfam" id="PF14238"/>
    </source>
</evidence>
<evidence type="ECO:0000313" key="4">
    <source>
        <dbReference type="Proteomes" id="UP000245959"/>
    </source>
</evidence>
<keyword evidence="1" id="KW-1133">Transmembrane helix</keyword>
<evidence type="ECO:0000313" key="3">
    <source>
        <dbReference type="EMBL" id="PVY46048.1"/>
    </source>
</evidence>
<proteinExistence type="predicted"/>
<keyword evidence="4" id="KW-1185">Reference proteome</keyword>
<dbReference type="RefSeq" id="WP_116882438.1">
    <property type="nucleotide sequence ID" value="NZ_CABMMC010000075.1"/>
</dbReference>
<reference evidence="3 4" key="1">
    <citation type="submission" date="2018-04" db="EMBL/GenBank/DDBJ databases">
        <title>Genomic Encyclopedia of Type Strains, Phase IV (KMG-IV): sequencing the most valuable type-strain genomes for metagenomic binning, comparative biology and taxonomic classification.</title>
        <authorList>
            <person name="Goeker M."/>
        </authorList>
    </citation>
    <scope>NUCLEOTIDE SEQUENCE [LARGE SCALE GENOMIC DNA]</scope>
    <source>
        <strain evidence="3 4">DSM 14823</strain>
    </source>
</reference>
<dbReference type="AlphaFoldDB" id="A0A2U1BBL4"/>
<keyword evidence="1" id="KW-0472">Membrane</keyword>